<accession>A0A8T0PTN7</accession>
<dbReference type="EMBL" id="CM029051">
    <property type="protein sequence ID" value="KAG2561424.1"/>
    <property type="molecule type" value="Genomic_DNA"/>
</dbReference>
<dbReference type="Proteomes" id="UP000823388">
    <property type="component" value="Chromosome 8K"/>
</dbReference>
<dbReference type="EMBL" id="CM029051">
    <property type="protein sequence ID" value="KAG2561423.1"/>
    <property type="molecule type" value="Genomic_DNA"/>
</dbReference>
<protein>
    <submittedName>
        <fullName evidence="1">Uncharacterized protein</fullName>
    </submittedName>
</protein>
<organism evidence="1 2">
    <name type="scientific">Panicum virgatum</name>
    <name type="common">Blackwell switchgrass</name>
    <dbReference type="NCBI Taxonomy" id="38727"/>
    <lineage>
        <taxon>Eukaryota</taxon>
        <taxon>Viridiplantae</taxon>
        <taxon>Streptophyta</taxon>
        <taxon>Embryophyta</taxon>
        <taxon>Tracheophyta</taxon>
        <taxon>Spermatophyta</taxon>
        <taxon>Magnoliopsida</taxon>
        <taxon>Liliopsida</taxon>
        <taxon>Poales</taxon>
        <taxon>Poaceae</taxon>
        <taxon>PACMAD clade</taxon>
        <taxon>Panicoideae</taxon>
        <taxon>Panicodae</taxon>
        <taxon>Paniceae</taxon>
        <taxon>Panicinae</taxon>
        <taxon>Panicum</taxon>
        <taxon>Panicum sect. Hiantes</taxon>
    </lineage>
</organism>
<comment type="caution">
    <text evidence="1">The sequence shown here is derived from an EMBL/GenBank/DDBJ whole genome shotgun (WGS) entry which is preliminary data.</text>
</comment>
<evidence type="ECO:0000313" key="2">
    <source>
        <dbReference type="Proteomes" id="UP000823388"/>
    </source>
</evidence>
<evidence type="ECO:0000313" key="1">
    <source>
        <dbReference type="EMBL" id="KAG2561424.1"/>
    </source>
</evidence>
<sequence length="164" mass="18692">MESWIEQEEVRGRNNFEVQDVISMSWTEFHILKDNECAPDVVMRFKIHRVKELYYDLQKYADNRDELSQITIGAPANSIEYAESVAALIEHGYTQDARLYYLSPVPGSEPSTGLLKIDGQEDVMQMVSAHAEQRTKICHLYLVNGSDGGMDSNPVVPCMDEDSW</sequence>
<reference evidence="1 2" key="1">
    <citation type="submission" date="2020-05" db="EMBL/GenBank/DDBJ databases">
        <title>WGS assembly of Panicum virgatum.</title>
        <authorList>
            <person name="Lovell J.T."/>
            <person name="Jenkins J."/>
            <person name="Shu S."/>
            <person name="Juenger T.E."/>
            <person name="Schmutz J."/>
        </authorList>
    </citation>
    <scope>NUCLEOTIDE SEQUENCE [LARGE SCALE GENOMIC DNA]</scope>
    <source>
        <strain evidence="1">AP13</strain>
        <strain evidence="2">cv. AP13</strain>
    </source>
</reference>
<dbReference type="AlphaFoldDB" id="A0A8T0PTN7"/>
<gene>
    <name evidence="1" type="ORF">PVAP13_8KG217000</name>
</gene>
<proteinExistence type="predicted"/>
<name>A0A8T0PTN7_PANVG</name>
<keyword evidence="2" id="KW-1185">Reference proteome</keyword>